<dbReference type="InterPro" id="IPR016039">
    <property type="entry name" value="Thiolase-like"/>
</dbReference>
<feature type="domain" description="Thiolase C-terminal" evidence="1">
    <location>
        <begin position="1"/>
        <end position="51"/>
    </location>
</feature>
<evidence type="ECO:0000313" key="3">
    <source>
        <dbReference type="Proteomes" id="UP001157034"/>
    </source>
</evidence>
<dbReference type="EMBL" id="BSVB01000001">
    <property type="protein sequence ID" value="GMA96202.1"/>
    <property type="molecule type" value="Genomic_DNA"/>
</dbReference>
<keyword evidence="3" id="KW-1185">Reference proteome</keyword>
<comment type="caution">
    <text evidence="2">The sequence shown here is derived from an EMBL/GenBank/DDBJ whole genome shotgun (WGS) entry which is preliminary data.</text>
</comment>
<organism evidence="2 3">
    <name type="scientific">Pseudolysinimonas kribbensis</name>
    <dbReference type="NCBI Taxonomy" id="433641"/>
    <lineage>
        <taxon>Bacteria</taxon>
        <taxon>Bacillati</taxon>
        <taxon>Actinomycetota</taxon>
        <taxon>Actinomycetes</taxon>
        <taxon>Micrococcales</taxon>
        <taxon>Microbacteriaceae</taxon>
        <taxon>Pseudolysinimonas</taxon>
    </lineage>
</organism>
<proteinExistence type="predicted"/>
<dbReference type="Gene3D" id="3.40.47.10">
    <property type="match status" value="1"/>
</dbReference>
<dbReference type="Proteomes" id="UP001157034">
    <property type="component" value="Unassembled WGS sequence"/>
</dbReference>
<accession>A0ABQ6K8A7</accession>
<reference evidence="3" key="1">
    <citation type="journal article" date="2019" name="Int. J. Syst. Evol. Microbiol.">
        <title>The Global Catalogue of Microorganisms (GCM) 10K type strain sequencing project: providing services to taxonomists for standard genome sequencing and annotation.</title>
        <authorList>
            <consortium name="The Broad Institute Genomics Platform"/>
            <consortium name="The Broad Institute Genome Sequencing Center for Infectious Disease"/>
            <person name="Wu L."/>
            <person name="Ma J."/>
        </authorList>
    </citation>
    <scope>NUCLEOTIDE SEQUENCE [LARGE SCALE GENOMIC DNA]</scope>
    <source>
        <strain evidence="3">NBRC 108894</strain>
    </source>
</reference>
<name>A0ABQ6K8A7_9MICO</name>
<dbReference type="InterPro" id="IPR055140">
    <property type="entry name" value="Thiolase_C_2"/>
</dbReference>
<evidence type="ECO:0000259" key="1">
    <source>
        <dbReference type="Pfam" id="PF22691"/>
    </source>
</evidence>
<protein>
    <recommendedName>
        <fullName evidence="1">Thiolase C-terminal domain-containing protein</fullName>
    </recommendedName>
</protein>
<dbReference type="Pfam" id="PF22691">
    <property type="entry name" value="Thiolase_C_1"/>
    <property type="match status" value="1"/>
</dbReference>
<evidence type="ECO:0000313" key="2">
    <source>
        <dbReference type="EMBL" id="GMA96202.1"/>
    </source>
</evidence>
<sequence length="56" mass="5544">MHPGMLGAFLLTEAVQQLRGSAGDRQVAGARTALAHGMGFTLGGHASVVLGGADAL</sequence>
<dbReference type="SUPFAM" id="SSF53901">
    <property type="entry name" value="Thiolase-like"/>
    <property type="match status" value="1"/>
</dbReference>
<gene>
    <name evidence="2" type="ORF">GCM10025881_30260</name>
</gene>